<dbReference type="Gene3D" id="3.80.10.10">
    <property type="entry name" value="Ribonuclease Inhibitor"/>
    <property type="match status" value="1"/>
</dbReference>
<evidence type="ECO:0000313" key="2">
    <source>
        <dbReference type="Proteomes" id="UP000054279"/>
    </source>
</evidence>
<proteinExistence type="predicted"/>
<accession>A0A0C9UF07</accession>
<dbReference type="HOGENOM" id="CLU_783402_0_0_1"/>
<evidence type="ECO:0000313" key="1">
    <source>
        <dbReference type="EMBL" id="KIJ24046.1"/>
    </source>
</evidence>
<sequence>MARVLSRINSDVLGEIFKWCTTGQDNDGMNWDLPALVLSQVCRHWNHVALSTPAIWSSVSCKGSQSFQLPDILAIYFQLCSRQLPLSVTIENWEVELPKLCEPILSIAPRIIALSTNAIQLVGSVCTSFPNLSVLKVLLQGNVDAYNTLLLVLCNMAVLDHLDIQAGCCLVGPAPAGRHLPIPLCALTALRFTMSSFYDIPALFLTIKVPLITSLFLSTPGCPPTFAFWSAVSDFLEASPTLFALELNDISFQIDDTLDNPNHLDRFLEALKNIRQLTLSHMNILPLLQRISEEQMQDRWLCFALVDLVIIFSRIPSDMFMEFVLSRAGLTPPQAQNCATLKSIHLDHFWRLTS</sequence>
<reference evidence="1 2" key="1">
    <citation type="submission" date="2014-06" db="EMBL/GenBank/DDBJ databases">
        <title>Evolutionary Origins and Diversification of the Mycorrhizal Mutualists.</title>
        <authorList>
            <consortium name="DOE Joint Genome Institute"/>
            <consortium name="Mycorrhizal Genomics Consortium"/>
            <person name="Kohler A."/>
            <person name="Kuo A."/>
            <person name="Nagy L.G."/>
            <person name="Floudas D."/>
            <person name="Copeland A."/>
            <person name="Barry K.W."/>
            <person name="Cichocki N."/>
            <person name="Veneault-Fourrey C."/>
            <person name="LaButti K."/>
            <person name="Lindquist E.A."/>
            <person name="Lipzen A."/>
            <person name="Lundell T."/>
            <person name="Morin E."/>
            <person name="Murat C."/>
            <person name="Riley R."/>
            <person name="Ohm R."/>
            <person name="Sun H."/>
            <person name="Tunlid A."/>
            <person name="Henrissat B."/>
            <person name="Grigoriev I.V."/>
            <person name="Hibbett D.S."/>
            <person name="Martin F."/>
        </authorList>
    </citation>
    <scope>NUCLEOTIDE SEQUENCE [LARGE SCALE GENOMIC DNA]</scope>
    <source>
        <strain evidence="1 2">SS14</strain>
    </source>
</reference>
<dbReference type="SUPFAM" id="SSF52047">
    <property type="entry name" value="RNI-like"/>
    <property type="match status" value="1"/>
</dbReference>
<keyword evidence="2" id="KW-1185">Reference proteome</keyword>
<dbReference type="OrthoDB" id="3357519at2759"/>
<gene>
    <name evidence="1" type="ORF">M422DRAFT_56569</name>
</gene>
<protein>
    <recommendedName>
        <fullName evidence="3">F-box domain-containing protein</fullName>
    </recommendedName>
</protein>
<name>A0A0C9UF07_SPHS4</name>
<evidence type="ECO:0008006" key="3">
    <source>
        <dbReference type="Google" id="ProtNLM"/>
    </source>
</evidence>
<dbReference type="EMBL" id="KN837540">
    <property type="protein sequence ID" value="KIJ24046.1"/>
    <property type="molecule type" value="Genomic_DNA"/>
</dbReference>
<dbReference type="Proteomes" id="UP000054279">
    <property type="component" value="Unassembled WGS sequence"/>
</dbReference>
<organism evidence="1 2">
    <name type="scientific">Sphaerobolus stellatus (strain SS14)</name>
    <dbReference type="NCBI Taxonomy" id="990650"/>
    <lineage>
        <taxon>Eukaryota</taxon>
        <taxon>Fungi</taxon>
        <taxon>Dikarya</taxon>
        <taxon>Basidiomycota</taxon>
        <taxon>Agaricomycotina</taxon>
        <taxon>Agaricomycetes</taxon>
        <taxon>Phallomycetidae</taxon>
        <taxon>Geastrales</taxon>
        <taxon>Sphaerobolaceae</taxon>
        <taxon>Sphaerobolus</taxon>
    </lineage>
</organism>
<dbReference type="InterPro" id="IPR032675">
    <property type="entry name" value="LRR_dom_sf"/>
</dbReference>
<dbReference type="AlphaFoldDB" id="A0A0C9UF07"/>